<comment type="subcellular location">
    <subcellularLocation>
        <location evidence="1">Endoplasmic reticulum membrane</location>
        <topology evidence="1">Single-pass membrane protein</topology>
    </subcellularLocation>
</comment>
<keyword evidence="3 11" id="KW-0812">Transmembrane</keyword>
<accession>A0A5J4NHD0</accession>
<keyword evidence="14" id="KW-1185">Reference proteome</keyword>
<dbReference type="Gene3D" id="3.40.630.10">
    <property type="entry name" value="Zn peptidases"/>
    <property type="match status" value="1"/>
</dbReference>
<keyword evidence="5" id="KW-0256">Endoplasmic reticulum</keyword>
<feature type="domain" description="Peptidase M28" evidence="12">
    <location>
        <begin position="231"/>
        <end position="353"/>
    </location>
</feature>
<evidence type="ECO:0000313" key="13">
    <source>
        <dbReference type="EMBL" id="KAA3674758.1"/>
    </source>
</evidence>
<dbReference type="PROSITE" id="PS00018">
    <property type="entry name" value="EF_HAND_1"/>
    <property type="match status" value="1"/>
</dbReference>
<evidence type="ECO:0000256" key="11">
    <source>
        <dbReference type="SAM" id="Phobius"/>
    </source>
</evidence>
<gene>
    <name evidence="13" type="ORF">DEA37_0006451</name>
</gene>
<dbReference type="GO" id="GO:0005789">
    <property type="term" value="C:endoplasmic reticulum membrane"/>
    <property type="evidence" value="ECO:0007669"/>
    <property type="project" value="UniProtKB-SubCell"/>
</dbReference>
<feature type="transmembrane region" description="Helical" evidence="11">
    <location>
        <begin position="658"/>
        <end position="674"/>
    </location>
</feature>
<keyword evidence="4" id="KW-0732">Signal</keyword>
<dbReference type="InterPro" id="IPR016574">
    <property type="entry name" value="Nicalin"/>
</dbReference>
<evidence type="ECO:0000313" key="14">
    <source>
        <dbReference type="Proteomes" id="UP000324629"/>
    </source>
</evidence>
<evidence type="ECO:0000256" key="4">
    <source>
        <dbReference type="ARBA" id="ARBA00022729"/>
    </source>
</evidence>
<evidence type="ECO:0000256" key="7">
    <source>
        <dbReference type="ARBA" id="ARBA00023136"/>
    </source>
</evidence>
<dbReference type="EMBL" id="QNGE01002935">
    <property type="protein sequence ID" value="KAA3674758.1"/>
    <property type="molecule type" value="Genomic_DNA"/>
</dbReference>
<evidence type="ECO:0000256" key="2">
    <source>
        <dbReference type="ARBA" id="ARBA00007717"/>
    </source>
</evidence>
<keyword evidence="8" id="KW-0325">Glycoprotein</keyword>
<dbReference type="GO" id="GO:0009966">
    <property type="term" value="P:regulation of signal transduction"/>
    <property type="evidence" value="ECO:0007669"/>
    <property type="project" value="InterPro"/>
</dbReference>
<sequence>MGLGGLPDTKSACMFKISVVRLLIYCIFTFKNFSETSETFTVYRCQQHDLQGVAIGSRVASMECEAQALGSRLVSRRCLVLSLSDASVGKLENATFNNVAGVLIVLPSHEWSRDLEERFVNFEHELLSTELALPVYFVFEDSVIAAIQKDLNERAEMEAHGGVISSRLSSGTYFKAISNVLWSTGHRLVVHSAPVSRLDHASLVNIEVKLVYIGTDPFKGYLRSNAEQNLPVVVVCAHYDALSAIPSLSHGADANGSGVVALLELARIFAHIFGSYGTRPKYDLVFLLSGGGNYNYMGSKRWVDQMSKETNGLAFLDSVAYVICLEGLGSSQFANAIFAHLSRPPKHGSFSHQFLRNVNLSSVLHWGNVSSAVITPSHPSYVYPVHKKINLNEDFLSWEHERFSTYRLPGVTLSSWPSHHIANQMRHRSFDGGPVYRTLACSGIQVTRTCFRGTVCPSVLARNTRIVAEALFRTVFEIEDVQAVLDTTFVRRQWITDDSVTAVLDLVVRHPRSSQLLLDSDEYPPSVSPHLREPRSRLLQSLVYLMKSLLHHVHVVRHPLSPQSAGKQVKSAGKFRPSATEDDESVTFGGPGDTHSSRSPAVAYSSAFGDVDVVLYTASGPATMSVYRLKSSAFDLFVALAIGFYLAVLYFILEVSTSLLFCGCFVSYLGRLICQRCVRIL</sequence>
<comment type="similarity">
    <text evidence="2">Belongs to the nicastrin family.</text>
</comment>
<comment type="caution">
    <text evidence="13">The sequence shown here is derived from an EMBL/GenBank/DDBJ whole genome shotgun (WGS) entry which is preliminary data.</text>
</comment>
<organism evidence="13 14">
    <name type="scientific">Paragonimus westermani</name>
    <dbReference type="NCBI Taxonomy" id="34504"/>
    <lineage>
        <taxon>Eukaryota</taxon>
        <taxon>Metazoa</taxon>
        <taxon>Spiralia</taxon>
        <taxon>Lophotrochozoa</taxon>
        <taxon>Platyhelminthes</taxon>
        <taxon>Trematoda</taxon>
        <taxon>Digenea</taxon>
        <taxon>Plagiorchiida</taxon>
        <taxon>Troglotremata</taxon>
        <taxon>Troglotrematidae</taxon>
        <taxon>Paragonimus</taxon>
    </lineage>
</organism>
<dbReference type="Proteomes" id="UP000324629">
    <property type="component" value="Unassembled WGS sequence"/>
</dbReference>
<name>A0A5J4NHD0_9TREM</name>
<reference evidence="13 14" key="1">
    <citation type="journal article" date="2019" name="Gigascience">
        <title>Whole-genome sequence of the oriental lung fluke Paragonimus westermani.</title>
        <authorList>
            <person name="Oey H."/>
            <person name="Zakrzewski M."/>
            <person name="Narain K."/>
            <person name="Devi K.R."/>
            <person name="Agatsuma T."/>
            <person name="Nawaratna S."/>
            <person name="Gobert G.N."/>
            <person name="Jones M.K."/>
            <person name="Ragan M.A."/>
            <person name="McManus D.P."/>
            <person name="Krause L."/>
        </authorList>
    </citation>
    <scope>NUCLEOTIDE SEQUENCE [LARGE SCALE GENOMIC DNA]</scope>
    <source>
        <strain evidence="13 14">IND2009</strain>
    </source>
</reference>
<evidence type="ECO:0000256" key="3">
    <source>
        <dbReference type="ARBA" id="ARBA00022692"/>
    </source>
</evidence>
<dbReference type="InterPro" id="IPR018247">
    <property type="entry name" value="EF_Hand_1_Ca_BS"/>
</dbReference>
<proteinExistence type="inferred from homology"/>
<evidence type="ECO:0000256" key="8">
    <source>
        <dbReference type="ARBA" id="ARBA00023180"/>
    </source>
</evidence>
<keyword evidence="6 11" id="KW-1133">Transmembrane helix</keyword>
<evidence type="ECO:0000259" key="12">
    <source>
        <dbReference type="Pfam" id="PF04389"/>
    </source>
</evidence>
<dbReference type="InterPro" id="IPR007484">
    <property type="entry name" value="Peptidase_M28"/>
</dbReference>
<keyword evidence="7 11" id="KW-0472">Membrane</keyword>
<evidence type="ECO:0000256" key="6">
    <source>
        <dbReference type="ARBA" id="ARBA00022989"/>
    </source>
</evidence>
<dbReference type="Pfam" id="PF04389">
    <property type="entry name" value="Peptidase_M28"/>
    <property type="match status" value="1"/>
</dbReference>
<feature type="region of interest" description="Disordered" evidence="10">
    <location>
        <begin position="564"/>
        <end position="598"/>
    </location>
</feature>
<evidence type="ECO:0000256" key="9">
    <source>
        <dbReference type="ARBA" id="ARBA00034873"/>
    </source>
</evidence>
<dbReference type="AlphaFoldDB" id="A0A5J4NHD0"/>
<evidence type="ECO:0000256" key="1">
    <source>
        <dbReference type="ARBA" id="ARBA00004389"/>
    </source>
</evidence>
<dbReference type="PANTHER" id="PTHR31826">
    <property type="entry name" value="NICALIN"/>
    <property type="match status" value="1"/>
</dbReference>
<evidence type="ECO:0000256" key="10">
    <source>
        <dbReference type="SAM" id="MobiDB-lite"/>
    </source>
</evidence>
<dbReference type="SUPFAM" id="SSF53187">
    <property type="entry name" value="Zn-dependent exopeptidases"/>
    <property type="match status" value="1"/>
</dbReference>
<protein>
    <recommendedName>
        <fullName evidence="9">BOS complex subunit NCLN</fullName>
    </recommendedName>
</protein>
<evidence type="ECO:0000256" key="5">
    <source>
        <dbReference type="ARBA" id="ARBA00022824"/>
    </source>
</evidence>